<evidence type="ECO:0000259" key="1">
    <source>
        <dbReference type="Pfam" id="PF19575"/>
    </source>
</evidence>
<dbReference type="Gene3D" id="1.10.10.60">
    <property type="entry name" value="Homeodomain-like"/>
    <property type="match status" value="1"/>
</dbReference>
<dbReference type="RefSeq" id="WP_173569707.1">
    <property type="nucleotide sequence ID" value="NZ_WOSY01000005.1"/>
</dbReference>
<evidence type="ECO:0000313" key="4">
    <source>
        <dbReference type="Proteomes" id="UP000631653"/>
    </source>
</evidence>
<dbReference type="EMBL" id="WOSY01000005">
    <property type="protein sequence ID" value="NHN88426.1"/>
    <property type="molecule type" value="Genomic_DNA"/>
</dbReference>
<proteinExistence type="predicted"/>
<gene>
    <name evidence="2" type="ORF">GOB81_07255</name>
    <name evidence="3" type="ORF">GOB81_07265</name>
</gene>
<reference evidence="3 4" key="1">
    <citation type="journal article" date="2020" name="Int. J. Syst. Evol. Microbiol.">
        <title>Novel acetic acid bacteria from cider fermentations: Acetobacter conturbans sp. nov. and Acetobacter fallax sp. nov.</title>
        <authorList>
            <person name="Sombolestani A.S."/>
            <person name="Cleenwerck I."/>
            <person name="Cnockaert M."/>
            <person name="Borremans W."/>
            <person name="Wieme A.D."/>
            <person name="De Vuyst L."/>
            <person name="Vandamme P."/>
        </authorList>
    </citation>
    <scope>NUCLEOTIDE SEQUENCE [LARGE SCALE GENOMIC DNA]</scope>
    <source>
        <strain evidence="3 4">LMG 1627</strain>
    </source>
</reference>
<evidence type="ECO:0000313" key="2">
    <source>
        <dbReference type="EMBL" id="NHN88426.1"/>
    </source>
</evidence>
<dbReference type="EMBL" id="WOSY01000005">
    <property type="protein sequence ID" value="NHN88427.1"/>
    <property type="molecule type" value="Genomic_DNA"/>
</dbReference>
<feature type="domain" description="Helix-turn-helix" evidence="1">
    <location>
        <begin position="12"/>
        <end position="46"/>
    </location>
</feature>
<dbReference type="Pfam" id="PF19575">
    <property type="entry name" value="HTH_58"/>
    <property type="match status" value="1"/>
</dbReference>
<evidence type="ECO:0000313" key="3">
    <source>
        <dbReference type="EMBL" id="NHN88427.1"/>
    </source>
</evidence>
<name>A0ABX0JY46_9PROT</name>
<accession>A0ABX0JY46</accession>
<protein>
    <submittedName>
        <fullName evidence="3">Helix-turn-helix domain-containing protein</fullName>
    </submittedName>
</protein>
<comment type="caution">
    <text evidence="3">The sequence shown here is derived from an EMBL/GenBank/DDBJ whole genome shotgun (WGS) entry which is preliminary data.</text>
</comment>
<keyword evidence="4" id="KW-1185">Reference proteome</keyword>
<dbReference type="InterPro" id="IPR045745">
    <property type="entry name" value="HTH_58_Actinobacteria-type"/>
</dbReference>
<dbReference type="Proteomes" id="UP000631653">
    <property type="component" value="Unassembled WGS sequence"/>
</dbReference>
<sequence length="89" mass="9987">MVKKFESARAESVEKAALDLYGKGKSIRAISDQIGASRSYVHRLLMRRRTEELTAMVSRRRVAHGNEPLAPGNAISMGAISFHNRRYVN</sequence>
<organism evidence="3 4">
    <name type="scientific">Acetobacter conturbans</name>
    <dbReference type="NCBI Taxonomy" id="1737472"/>
    <lineage>
        <taxon>Bacteria</taxon>
        <taxon>Pseudomonadati</taxon>
        <taxon>Pseudomonadota</taxon>
        <taxon>Alphaproteobacteria</taxon>
        <taxon>Acetobacterales</taxon>
        <taxon>Acetobacteraceae</taxon>
        <taxon>Acetobacter</taxon>
    </lineage>
</organism>